<dbReference type="Proteomes" id="UP000241085">
    <property type="component" value="Unassembled WGS sequence"/>
</dbReference>
<evidence type="ECO:0000256" key="1">
    <source>
        <dbReference type="ARBA" id="ARBA00004141"/>
    </source>
</evidence>
<evidence type="ECO:0000313" key="9">
    <source>
        <dbReference type="Proteomes" id="UP000241085"/>
    </source>
</evidence>
<dbReference type="InterPro" id="IPR051533">
    <property type="entry name" value="WaaL-like"/>
</dbReference>
<feature type="transmembrane region" description="Helical" evidence="6">
    <location>
        <begin position="68"/>
        <end position="87"/>
    </location>
</feature>
<feature type="transmembrane region" description="Helical" evidence="6">
    <location>
        <begin position="349"/>
        <end position="375"/>
    </location>
</feature>
<evidence type="ECO:0000256" key="4">
    <source>
        <dbReference type="ARBA" id="ARBA00023136"/>
    </source>
</evidence>
<keyword evidence="2 6" id="KW-0812">Transmembrane</keyword>
<dbReference type="Pfam" id="PF04932">
    <property type="entry name" value="Wzy_C"/>
    <property type="match status" value="1"/>
</dbReference>
<dbReference type="AlphaFoldDB" id="A0A2T4UVE6"/>
<accession>A0A2T4UVE6</accession>
<dbReference type="RefSeq" id="WP_107574932.1">
    <property type="nucleotide sequence ID" value="NZ_PZPL01000001.1"/>
</dbReference>
<sequence length="514" mass="54648">MSVEILLVLLAGVIALLVVLLLSLSANWSIMTILAAVSPQPVTTIIHFSQMWALGSVPRTWGRASNALLHPVTLLVLGYALAALVATDWSQRPAFAVGPAIAALSIVAAIALADANRAAGRDMLLVTVRLCAPLMCVQSLSTIVFQLFDDVKETYLHSAFAGWLIGDQARLLFTTLRNNVTDPTKSGGLLFVNANRASMVMAAVALCCWAASYRSRLARDRAAALICFAGALSTGSKTAVILAVVLPLLAFLLPYLLAPSRSQLQLAGALILVPLVSLGAAQVASRATDFTTNATEATEARDALWTAASAAFADSPFRGLGWGGWAPLWSASAERGELPATLQPHNFLIWAWANTGLLGALCLAGLHLILIVAALRRIRRAADAREGHVASFELAALLWMLLHGMYDNTEYFGTEHTIPLFAMLVVNSFRPKPDADGARPGTRGRAGSTLQRPRTREATRTTATQVSRGARSGRATVPLRSSRPAALGTRSKHGRSTGPWPSRASRPEQDGTVS</sequence>
<feature type="transmembrane region" description="Helical" evidence="6">
    <location>
        <begin position="194"/>
        <end position="212"/>
    </location>
</feature>
<keyword evidence="9" id="KW-1185">Reference proteome</keyword>
<gene>
    <name evidence="8" type="ORF">C1I63_11970</name>
</gene>
<evidence type="ECO:0000256" key="3">
    <source>
        <dbReference type="ARBA" id="ARBA00022989"/>
    </source>
</evidence>
<dbReference type="InterPro" id="IPR007016">
    <property type="entry name" value="O-antigen_ligase-rel_domated"/>
</dbReference>
<keyword evidence="4 6" id="KW-0472">Membrane</keyword>
<feature type="transmembrane region" description="Helical" evidence="6">
    <location>
        <begin position="124"/>
        <end position="148"/>
    </location>
</feature>
<feature type="compositionally biased region" description="Basic and acidic residues" evidence="5">
    <location>
        <begin position="505"/>
        <end position="514"/>
    </location>
</feature>
<evidence type="ECO:0000259" key="7">
    <source>
        <dbReference type="Pfam" id="PF04932"/>
    </source>
</evidence>
<dbReference type="PANTHER" id="PTHR37422">
    <property type="entry name" value="TEICHURONIC ACID BIOSYNTHESIS PROTEIN TUAE"/>
    <property type="match status" value="1"/>
</dbReference>
<protein>
    <recommendedName>
        <fullName evidence="7">O-antigen ligase-related domain-containing protein</fullName>
    </recommendedName>
</protein>
<evidence type="ECO:0000256" key="5">
    <source>
        <dbReference type="SAM" id="MobiDB-lite"/>
    </source>
</evidence>
<feature type="domain" description="O-antigen ligase-related" evidence="7">
    <location>
        <begin position="222"/>
        <end position="363"/>
    </location>
</feature>
<evidence type="ECO:0000256" key="2">
    <source>
        <dbReference type="ARBA" id="ARBA00022692"/>
    </source>
</evidence>
<name>A0A2T4UVE6_9MICO</name>
<feature type="region of interest" description="Disordered" evidence="5">
    <location>
        <begin position="432"/>
        <end position="514"/>
    </location>
</feature>
<keyword evidence="3 6" id="KW-1133">Transmembrane helix</keyword>
<comment type="caution">
    <text evidence="8">The sequence shown here is derived from an EMBL/GenBank/DDBJ whole genome shotgun (WGS) entry which is preliminary data.</text>
</comment>
<evidence type="ECO:0000313" key="8">
    <source>
        <dbReference type="EMBL" id="PTL73491.1"/>
    </source>
</evidence>
<proteinExistence type="predicted"/>
<dbReference type="PANTHER" id="PTHR37422:SF13">
    <property type="entry name" value="LIPOPOLYSACCHARIDE BIOSYNTHESIS PROTEIN PA4999-RELATED"/>
    <property type="match status" value="1"/>
</dbReference>
<comment type="subcellular location">
    <subcellularLocation>
        <location evidence="1">Membrane</location>
        <topology evidence="1">Multi-pass membrane protein</topology>
    </subcellularLocation>
</comment>
<dbReference type="GO" id="GO:0016020">
    <property type="term" value="C:membrane"/>
    <property type="evidence" value="ECO:0007669"/>
    <property type="project" value="UniProtKB-SubCell"/>
</dbReference>
<feature type="transmembrane region" description="Helical" evidence="6">
    <location>
        <begin position="93"/>
        <end position="112"/>
    </location>
</feature>
<organism evidence="8 9">
    <name type="scientific">Rathayibacter caricis DSM 15933</name>
    <dbReference type="NCBI Taxonomy" id="1328867"/>
    <lineage>
        <taxon>Bacteria</taxon>
        <taxon>Bacillati</taxon>
        <taxon>Actinomycetota</taxon>
        <taxon>Actinomycetes</taxon>
        <taxon>Micrococcales</taxon>
        <taxon>Microbacteriaceae</taxon>
        <taxon>Rathayibacter</taxon>
    </lineage>
</organism>
<evidence type="ECO:0000256" key="6">
    <source>
        <dbReference type="SAM" id="Phobius"/>
    </source>
</evidence>
<dbReference type="EMBL" id="PZPL01000001">
    <property type="protein sequence ID" value="PTL73491.1"/>
    <property type="molecule type" value="Genomic_DNA"/>
</dbReference>
<reference evidence="8 9" key="1">
    <citation type="submission" date="2018-03" db="EMBL/GenBank/DDBJ databases">
        <title>Bacteriophage NCPPB3778 and a type I-E CRISPR drive the evolution of the US Biological Select Agent, Rathayibacter toxicus.</title>
        <authorList>
            <person name="Davis E.W.II."/>
            <person name="Tabima J.F."/>
            <person name="Weisberg A.J."/>
            <person name="Dantas Lopes L."/>
            <person name="Wiseman M.S."/>
            <person name="Wiseman M.S."/>
            <person name="Pupko T."/>
            <person name="Belcher M.S."/>
            <person name="Sechler A.J."/>
            <person name="Tancos M.A."/>
            <person name="Schroeder B.K."/>
            <person name="Murray T.D."/>
            <person name="Luster D.G."/>
            <person name="Schneider W.L."/>
            <person name="Rogers E."/>
            <person name="Andreote F.D."/>
            <person name="Grunwald N.J."/>
            <person name="Putnam M.L."/>
            <person name="Chang J.H."/>
        </authorList>
    </citation>
    <scope>NUCLEOTIDE SEQUENCE [LARGE SCALE GENOMIC DNA]</scope>
    <source>
        <strain evidence="8 9">DSM 15933</strain>
    </source>
</reference>